<name>A0ABU5MZD3_9BACT</name>
<evidence type="ECO:0000256" key="2">
    <source>
        <dbReference type="SAM" id="Phobius"/>
    </source>
</evidence>
<keyword evidence="2" id="KW-0472">Membrane</keyword>
<reference evidence="3 4" key="1">
    <citation type="journal article" date="2024" name="Appl. Environ. Microbiol.">
        <title>Pontiella agarivorans sp. nov., a novel marine anaerobic bacterium capable of degrading macroalgal polysaccharides and fixing nitrogen.</title>
        <authorList>
            <person name="Liu N."/>
            <person name="Kivenson V."/>
            <person name="Peng X."/>
            <person name="Cui Z."/>
            <person name="Lankiewicz T.S."/>
            <person name="Gosselin K.M."/>
            <person name="English C.J."/>
            <person name="Blair E.M."/>
            <person name="O'Malley M.A."/>
            <person name="Valentine D.L."/>
        </authorList>
    </citation>
    <scope>NUCLEOTIDE SEQUENCE [LARGE SCALE GENOMIC DNA]</scope>
    <source>
        <strain evidence="3 4">NLcol2</strain>
    </source>
</reference>
<dbReference type="Proteomes" id="UP001290861">
    <property type="component" value="Unassembled WGS sequence"/>
</dbReference>
<keyword evidence="2" id="KW-1133">Transmembrane helix</keyword>
<proteinExistence type="predicted"/>
<feature type="compositionally biased region" description="Basic residues" evidence="1">
    <location>
        <begin position="82"/>
        <end position="94"/>
    </location>
</feature>
<organism evidence="3 4">
    <name type="scientific">Pontiella agarivorans</name>
    <dbReference type="NCBI Taxonomy" id="3038953"/>
    <lineage>
        <taxon>Bacteria</taxon>
        <taxon>Pseudomonadati</taxon>
        <taxon>Kiritimatiellota</taxon>
        <taxon>Kiritimatiellia</taxon>
        <taxon>Kiritimatiellales</taxon>
        <taxon>Pontiellaceae</taxon>
        <taxon>Pontiella</taxon>
    </lineage>
</organism>
<feature type="region of interest" description="Disordered" evidence="1">
    <location>
        <begin position="82"/>
        <end position="110"/>
    </location>
</feature>
<dbReference type="RefSeq" id="WP_322609356.1">
    <property type="nucleotide sequence ID" value="NZ_JARVCO010000012.1"/>
</dbReference>
<gene>
    <name evidence="3" type="ORF">P9H32_13110</name>
</gene>
<sequence>MQQGKVPHFTMRPHPAVITAFFLVLLIGPLTAMSFFSQEDGTGIWKQRGILTFIITGILCLFLVILATAKFWHTHLWKKNSTHARHHNHTKHHPAMREKQFREQQQSQKI</sequence>
<keyword evidence="2" id="KW-0812">Transmembrane</keyword>
<dbReference type="EMBL" id="JARVCO010000012">
    <property type="protein sequence ID" value="MDZ8119565.1"/>
    <property type="molecule type" value="Genomic_DNA"/>
</dbReference>
<keyword evidence="4" id="KW-1185">Reference proteome</keyword>
<evidence type="ECO:0000256" key="1">
    <source>
        <dbReference type="SAM" id="MobiDB-lite"/>
    </source>
</evidence>
<feature type="transmembrane region" description="Helical" evidence="2">
    <location>
        <begin position="50"/>
        <end position="72"/>
    </location>
</feature>
<protein>
    <submittedName>
        <fullName evidence="3">Uncharacterized protein</fullName>
    </submittedName>
</protein>
<evidence type="ECO:0000313" key="3">
    <source>
        <dbReference type="EMBL" id="MDZ8119565.1"/>
    </source>
</evidence>
<comment type="caution">
    <text evidence="3">The sequence shown here is derived from an EMBL/GenBank/DDBJ whole genome shotgun (WGS) entry which is preliminary data.</text>
</comment>
<evidence type="ECO:0000313" key="4">
    <source>
        <dbReference type="Proteomes" id="UP001290861"/>
    </source>
</evidence>
<accession>A0ABU5MZD3</accession>